<sequence length="102" mass="11412">MCQESHKLGAAAISLIWSYVRSTTDAMSQTWSYTGARLYMPMPCPIHGLTLIRIKADAMSQTWSYTSSHHIANAMSLTWSYTSAHVEPMQCPKHGLTLTLSY</sequence>
<reference evidence="1 2" key="1">
    <citation type="journal article" date="2021" name="Plant Biotechnol. J.">
        <title>Multi-omics assisted identification of the key and species-specific regulatory components of drought-tolerant mechanisms in Gossypium stocksii.</title>
        <authorList>
            <person name="Yu D."/>
            <person name="Ke L."/>
            <person name="Zhang D."/>
            <person name="Wu Y."/>
            <person name="Sun Y."/>
            <person name="Mei J."/>
            <person name="Sun J."/>
            <person name="Sun Y."/>
        </authorList>
    </citation>
    <scope>NUCLEOTIDE SEQUENCE [LARGE SCALE GENOMIC DNA]</scope>
    <source>
        <strain evidence="2">cv. E1</strain>
        <tissue evidence="1">Leaf</tissue>
    </source>
</reference>
<comment type="caution">
    <text evidence="1">The sequence shown here is derived from an EMBL/GenBank/DDBJ whole genome shotgun (WGS) entry which is preliminary data.</text>
</comment>
<organism evidence="1 2">
    <name type="scientific">Gossypium stocksii</name>
    <dbReference type="NCBI Taxonomy" id="47602"/>
    <lineage>
        <taxon>Eukaryota</taxon>
        <taxon>Viridiplantae</taxon>
        <taxon>Streptophyta</taxon>
        <taxon>Embryophyta</taxon>
        <taxon>Tracheophyta</taxon>
        <taxon>Spermatophyta</taxon>
        <taxon>Magnoliopsida</taxon>
        <taxon>eudicotyledons</taxon>
        <taxon>Gunneridae</taxon>
        <taxon>Pentapetalae</taxon>
        <taxon>rosids</taxon>
        <taxon>malvids</taxon>
        <taxon>Malvales</taxon>
        <taxon>Malvaceae</taxon>
        <taxon>Malvoideae</taxon>
        <taxon>Gossypium</taxon>
    </lineage>
</organism>
<protein>
    <submittedName>
        <fullName evidence="1">Uncharacterized protein</fullName>
    </submittedName>
</protein>
<proteinExistence type="predicted"/>
<accession>A0A9D3UFQ1</accession>
<keyword evidence="2" id="KW-1185">Reference proteome</keyword>
<dbReference type="Proteomes" id="UP000828251">
    <property type="component" value="Unassembled WGS sequence"/>
</dbReference>
<gene>
    <name evidence="1" type="ORF">J1N35_041292</name>
</gene>
<dbReference type="EMBL" id="JAIQCV010000012">
    <property type="protein sequence ID" value="KAH1039549.1"/>
    <property type="molecule type" value="Genomic_DNA"/>
</dbReference>
<name>A0A9D3UFQ1_9ROSI</name>
<evidence type="ECO:0000313" key="1">
    <source>
        <dbReference type="EMBL" id="KAH1039549.1"/>
    </source>
</evidence>
<dbReference type="AlphaFoldDB" id="A0A9D3UFQ1"/>
<evidence type="ECO:0000313" key="2">
    <source>
        <dbReference type="Proteomes" id="UP000828251"/>
    </source>
</evidence>